<sequence length="177" mass="20631">MVLIIRLVKKAQRGNDKAFSTLFQECEAEVYRTAYLYVGNQNDALDVVQETAYRSFKSIKNLKEPEYFKTWLIRIAINCATDILRKKKNVVPWKPKFEELISEEVHEDIPLLITIRDLIELLTAEEKSVVTLRFYQDLTIKEVAETLSIPLGTAKTILYRSLKKLREDLKGDLIHEQ</sequence>
<dbReference type="Gene3D" id="1.10.10.10">
    <property type="entry name" value="Winged helix-like DNA-binding domain superfamily/Winged helix DNA-binding domain"/>
    <property type="match status" value="1"/>
</dbReference>
<dbReference type="Proteomes" id="UP000658225">
    <property type="component" value="Unassembled WGS sequence"/>
</dbReference>
<dbReference type="RefSeq" id="WP_338062484.1">
    <property type="nucleotide sequence ID" value="NZ_JADBEL010000023.1"/>
</dbReference>
<gene>
    <name evidence="8" type="ORF">H4683_003385</name>
</gene>
<dbReference type="CDD" id="cd06171">
    <property type="entry name" value="Sigma70_r4"/>
    <property type="match status" value="1"/>
</dbReference>
<keyword evidence="9" id="KW-1185">Reference proteome</keyword>
<feature type="domain" description="RNA polymerase sigma-70 region 2" evidence="6">
    <location>
        <begin position="22"/>
        <end position="88"/>
    </location>
</feature>
<feature type="domain" description="RNA polymerase sigma-70 region 4" evidence="7">
    <location>
        <begin position="119"/>
        <end position="167"/>
    </location>
</feature>
<evidence type="ECO:0000256" key="4">
    <source>
        <dbReference type="ARBA" id="ARBA00023125"/>
    </source>
</evidence>
<dbReference type="SUPFAM" id="SSF88659">
    <property type="entry name" value="Sigma3 and sigma4 domains of RNA polymerase sigma factors"/>
    <property type="match status" value="1"/>
</dbReference>
<dbReference type="InterPro" id="IPR014284">
    <property type="entry name" value="RNA_pol_sigma-70_dom"/>
</dbReference>
<evidence type="ECO:0000256" key="1">
    <source>
        <dbReference type="ARBA" id="ARBA00010641"/>
    </source>
</evidence>
<name>A0A927RG78_9BACL</name>
<organism evidence="8 9">
    <name type="scientific">Sporosarcina limicola</name>
    <dbReference type="NCBI Taxonomy" id="34101"/>
    <lineage>
        <taxon>Bacteria</taxon>
        <taxon>Bacillati</taxon>
        <taxon>Bacillota</taxon>
        <taxon>Bacilli</taxon>
        <taxon>Bacillales</taxon>
        <taxon>Caryophanaceae</taxon>
        <taxon>Sporosarcina</taxon>
    </lineage>
</organism>
<keyword evidence="2" id="KW-0805">Transcription regulation</keyword>
<dbReference type="PANTHER" id="PTHR43133">
    <property type="entry name" value="RNA POLYMERASE ECF-TYPE SIGMA FACTO"/>
    <property type="match status" value="1"/>
</dbReference>
<dbReference type="InterPro" id="IPR007630">
    <property type="entry name" value="RNA_pol_sigma70_r4"/>
</dbReference>
<proteinExistence type="inferred from homology"/>
<reference evidence="8" key="1">
    <citation type="submission" date="2020-10" db="EMBL/GenBank/DDBJ databases">
        <title>Genomic Encyclopedia of Type Strains, Phase IV (KMG-IV): sequencing the most valuable type-strain genomes for metagenomic binning, comparative biology and taxonomic classification.</title>
        <authorList>
            <person name="Goeker M."/>
        </authorList>
    </citation>
    <scope>NUCLEOTIDE SEQUENCE</scope>
    <source>
        <strain evidence="8">DSM 13886</strain>
    </source>
</reference>
<dbReference type="InterPro" id="IPR013324">
    <property type="entry name" value="RNA_pol_sigma_r3/r4-like"/>
</dbReference>
<dbReference type="AlphaFoldDB" id="A0A927RG78"/>
<dbReference type="GO" id="GO:0016987">
    <property type="term" value="F:sigma factor activity"/>
    <property type="evidence" value="ECO:0007669"/>
    <property type="project" value="UniProtKB-KW"/>
</dbReference>
<evidence type="ECO:0000256" key="3">
    <source>
        <dbReference type="ARBA" id="ARBA00023082"/>
    </source>
</evidence>
<keyword evidence="5" id="KW-0804">Transcription</keyword>
<evidence type="ECO:0000256" key="5">
    <source>
        <dbReference type="ARBA" id="ARBA00023163"/>
    </source>
</evidence>
<comment type="caution">
    <text evidence="8">The sequence shown here is derived from an EMBL/GenBank/DDBJ whole genome shotgun (WGS) entry which is preliminary data.</text>
</comment>
<dbReference type="GO" id="GO:0003677">
    <property type="term" value="F:DNA binding"/>
    <property type="evidence" value="ECO:0007669"/>
    <property type="project" value="UniProtKB-KW"/>
</dbReference>
<accession>A0A927RG78</accession>
<dbReference type="InterPro" id="IPR007627">
    <property type="entry name" value="RNA_pol_sigma70_r2"/>
</dbReference>
<dbReference type="InterPro" id="IPR039425">
    <property type="entry name" value="RNA_pol_sigma-70-like"/>
</dbReference>
<evidence type="ECO:0000313" key="8">
    <source>
        <dbReference type="EMBL" id="MBE1556262.1"/>
    </source>
</evidence>
<dbReference type="EMBL" id="JADBEL010000023">
    <property type="protein sequence ID" value="MBE1556262.1"/>
    <property type="molecule type" value="Genomic_DNA"/>
</dbReference>
<dbReference type="SUPFAM" id="SSF88946">
    <property type="entry name" value="Sigma2 domain of RNA polymerase sigma factors"/>
    <property type="match status" value="1"/>
</dbReference>
<dbReference type="Gene3D" id="1.10.1740.10">
    <property type="match status" value="1"/>
</dbReference>
<dbReference type="NCBIfam" id="TIGR02937">
    <property type="entry name" value="sigma70-ECF"/>
    <property type="match status" value="1"/>
</dbReference>
<dbReference type="Pfam" id="PF04545">
    <property type="entry name" value="Sigma70_r4"/>
    <property type="match status" value="1"/>
</dbReference>
<evidence type="ECO:0000259" key="7">
    <source>
        <dbReference type="Pfam" id="PF04545"/>
    </source>
</evidence>
<dbReference type="InterPro" id="IPR013325">
    <property type="entry name" value="RNA_pol_sigma_r2"/>
</dbReference>
<protein>
    <submittedName>
        <fullName evidence="8">RNA polymerase sigma-70 factor (ECF subfamily)</fullName>
    </submittedName>
</protein>
<comment type="similarity">
    <text evidence="1">Belongs to the sigma-70 factor family. ECF subfamily.</text>
</comment>
<dbReference type="Pfam" id="PF04542">
    <property type="entry name" value="Sigma70_r2"/>
    <property type="match status" value="1"/>
</dbReference>
<keyword evidence="4" id="KW-0238">DNA-binding</keyword>
<dbReference type="InterPro" id="IPR036388">
    <property type="entry name" value="WH-like_DNA-bd_sf"/>
</dbReference>
<evidence type="ECO:0000259" key="6">
    <source>
        <dbReference type="Pfam" id="PF04542"/>
    </source>
</evidence>
<dbReference type="PANTHER" id="PTHR43133:SF51">
    <property type="entry name" value="RNA POLYMERASE SIGMA FACTOR"/>
    <property type="match status" value="1"/>
</dbReference>
<dbReference type="GO" id="GO:0006352">
    <property type="term" value="P:DNA-templated transcription initiation"/>
    <property type="evidence" value="ECO:0007669"/>
    <property type="project" value="InterPro"/>
</dbReference>
<evidence type="ECO:0000256" key="2">
    <source>
        <dbReference type="ARBA" id="ARBA00023015"/>
    </source>
</evidence>
<evidence type="ECO:0000313" key="9">
    <source>
        <dbReference type="Proteomes" id="UP000658225"/>
    </source>
</evidence>
<keyword evidence="3" id="KW-0731">Sigma factor</keyword>